<sequence length="257" mass="27197">MAYDFIQTRVAGRVGWITLDRPDALNALNAAMVGEIVRALAGFGADPGIGCVVLTGSDRAFAAGADIKEAAGRSYPETFLEDFLASWDAIAHLRKPLVAAVAGYALGGGCEIMMMCDVIIAAETARFALPEVKIGVMPGAGGTQRLARAIGKAKTMDLCLTGRMMDAAEAERLGLVSRVVPASALLAEAQAVAEGIATKSRISTMAIKEAVNRAFETSLSEGLLFERRTFHALFATQDQKEGMAAFVEKRPPQFRDG</sequence>
<name>A0ABW6ZDB2_9HYPH</name>
<dbReference type="PANTHER" id="PTHR11941">
    <property type="entry name" value="ENOYL-COA HYDRATASE-RELATED"/>
    <property type="match status" value="1"/>
</dbReference>
<evidence type="ECO:0000256" key="3">
    <source>
        <dbReference type="RuleBase" id="RU003707"/>
    </source>
</evidence>
<dbReference type="GO" id="GO:0004300">
    <property type="term" value="F:enoyl-CoA hydratase activity"/>
    <property type="evidence" value="ECO:0007669"/>
    <property type="project" value="UniProtKB-EC"/>
</dbReference>
<dbReference type="EMBL" id="JBAFUR010000001">
    <property type="protein sequence ID" value="MFG1250965.1"/>
    <property type="molecule type" value="Genomic_DNA"/>
</dbReference>
<dbReference type="InterPro" id="IPR014748">
    <property type="entry name" value="Enoyl-CoA_hydra_C"/>
</dbReference>
<gene>
    <name evidence="4" type="ORF">V5F30_02030</name>
</gene>
<dbReference type="Pfam" id="PF00378">
    <property type="entry name" value="ECH_1"/>
    <property type="match status" value="1"/>
</dbReference>
<dbReference type="InterPro" id="IPR001753">
    <property type="entry name" value="Enoyl-CoA_hydra/iso"/>
</dbReference>
<dbReference type="NCBIfam" id="NF004517">
    <property type="entry name" value="PRK05862.1"/>
    <property type="match status" value="1"/>
</dbReference>
<comment type="caution">
    <text evidence="4">The sequence shown here is derived from an EMBL/GenBank/DDBJ whole genome shotgun (WGS) entry which is preliminary data.</text>
</comment>
<dbReference type="CDD" id="cd06558">
    <property type="entry name" value="crotonase-like"/>
    <property type="match status" value="1"/>
</dbReference>
<organism evidence="4 5">
    <name type="scientific">Xanthobacter aminoxidans</name>
    <dbReference type="NCBI Taxonomy" id="186280"/>
    <lineage>
        <taxon>Bacteria</taxon>
        <taxon>Pseudomonadati</taxon>
        <taxon>Pseudomonadota</taxon>
        <taxon>Alphaproteobacteria</taxon>
        <taxon>Hyphomicrobiales</taxon>
        <taxon>Xanthobacteraceae</taxon>
        <taxon>Xanthobacter</taxon>
    </lineage>
</organism>
<dbReference type="Gene3D" id="3.90.226.10">
    <property type="entry name" value="2-enoyl-CoA Hydratase, Chain A, domain 1"/>
    <property type="match status" value="1"/>
</dbReference>
<accession>A0ABW6ZDB2</accession>
<dbReference type="SUPFAM" id="SSF52096">
    <property type="entry name" value="ClpP/crotonase"/>
    <property type="match status" value="1"/>
</dbReference>
<dbReference type="Proteomes" id="UP001604043">
    <property type="component" value="Unassembled WGS sequence"/>
</dbReference>
<dbReference type="InterPro" id="IPR018376">
    <property type="entry name" value="Enoyl-CoA_hyd/isom_CS"/>
</dbReference>
<dbReference type="InterPro" id="IPR029045">
    <property type="entry name" value="ClpP/crotonase-like_dom_sf"/>
</dbReference>
<dbReference type="PANTHER" id="PTHR11941:SF54">
    <property type="entry name" value="ENOYL-COA HYDRATASE, MITOCHONDRIAL"/>
    <property type="match status" value="1"/>
</dbReference>
<dbReference type="PROSITE" id="PS00166">
    <property type="entry name" value="ENOYL_COA_HYDRATASE"/>
    <property type="match status" value="1"/>
</dbReference>
<protein>
    <submittedName>
        <fullName evidence="4">Enoyl-CoA hydratase</fullName>
        <ecNumber evidence="4">4.2.1.17</ecNumber>
    </submittedName>
</protein>
<dbReference type="Gene3D" id="1.10.12.10">
    <property type="entry name" value="Lyase 2-enoyl-coa Hydratase, Chain A, domain 2"/>
    <property type="match status" value="1"/>
</dbReference>
<proteinExistence type="inferred from homology"/>
<evidence type="ECO:0000256" key="1">
    <source>
        <dbReference type="ARBA" id="ARBA00005254"/>
    </source>
</evidence>
<dbReference type="EC" id="4.2.1.17" evidence="4"/>
<evidence type="ECO:0000313" key="4">
    <source>
        <dbReference type="EMBL" id="MFG1250965.1"/>
    </source>
</evidence>
<evidence type="ECO:0000256" key="2">
    <source>
        <dbReference type="ARBA" id="ARBA00023239"/>
    </source>
</evidence>
<keyword evidence="2 4" id="KW-0456">Lyase</keyword>
<keyword evidence="5" id="KW-1185">Reference proteome</keyword>
<reference evidence="4 5" key="1">
    <citation type="submission" date="2024-02" db="EMBL/GenBank/DDBJ databases">
        <title>Expansion and revision of Xanthobacter and proposal of Roseixanthobacter gen. nov.</title>
        <authorList>
            <person name="Soltysiak M.P.M."/>
            <person name="Jalihal A."/>
            <person name="Ory A."/>
            <person name="Chrisophersen C."/>
            <person name="Lee A.D."/>
            <person name="Boulton J."/>
            <person name="Springer M."/>
        </authorList>
    </citation>
    <scope>NUCLEOTIDE SEQUENCE [LARGE SCALE GENOMIC DNA]</scope>
    <source>
        <strain evidence="4 5">CB5</strain>
    </source>
</reference>
<dbReference type="RefSeq" id="WP_394006681.1">
    <property type="nucleotide sequence ID" value="NZ_JBAFUR010000001.1"/>
</dbReference>
<comment type="similarity">
    <text evidence="1 3">Belongs to the enoyl-CoA hydratase/isomerase family.</text>
</comment>
<evidence type="ECO:0000313" key="5">
    <source>
        <dbReference type="Proteomes" id="UP001604043"/>
    </source>
</evidence>